<evidence type="ECO:0000313" key="2">
    <source>
        <dbReference type="Proteomes" id="UP000236497"/>
    </source>
</evidence>
<dbReference type="AlphaFoldDB" id="A0A0H5SET8"/>
<dbReference type="InterPro" id="IPR025373">
    <property type="entry name" value="DUF4363"/>
</dbReference>
<protein>
    <submittedName>
        <fullName evidence="1">Putative membrane protein</fullName>
    </submittedName>
</protein>
<reference evidence="1 2" key="1">
    <citation type="submission" date="2015-06" db="EMBL/GenBank/DDBJ databases">
        <authorList>
            <person name="Wibberg Daniel"/>
        </authorList>
    </citation>
    <scope>NUCLEOTIDE SEQUENCE [LARGE SCALE GENOMIC DNA]</scope>
    <source>
        <strain evidence="1 2">T3/55T</strain>
    </source>
</reference>
<dbReference type="RefSeq" id="WP_103202075.1">
    <property type="nucleotide sequence ID" value="NZ_CVTD020000010.1"/>
</dbReference>
<gene>
    <name evidence="1" type="ORF">HHT355_0736</name>
</gene>
<accession>A0A0H5SET8</accession>
<proteinExistence type="predicted"/>
<evidence type="ECO:0000313" key="1">
    <source>
        <dbReference type="EMBL" id="CRZ33939.1"/>
    </source>
</evidence>
<organism evidence="1 2">
    <name type="scientific">Herbinix hemicellulosilytica</name>
    <dbReference type="NCBI Taxonomy" id="1564487"/>
    <lineage>
        <taxon>Bacteria</taxon>
        <taxon>Bacillati</taxon>
        <taxon>Bacillota</taxon>
        <taxon>Clostridia</taxon>
        <taxon>Lachnospirales</taxon>
        <taxon>Lachnospiraceae</taxon>
        <taxon>Herbinix</taxon>
    </lineage>
</organism>
<dbReference type="Proteomes" id="UP000236497">
    <property type="component" value="Unassembled WGS sequence"/>
</dbReference>
<name>A0A0H5SET8_HERHM</name>
<sequence length="126" mass="15062">MKNIVISLLIFAIMVINIAFSLKYLNKVSDDLRRLNDEIEQYITDNDWDKAYKSSIDFKEKWKNYSEKLKLFVDHQEMDNIEIELWKLPQYIKEENKEEALASVHALKFLIDHISELEKVTIQNIL</sequence>
<dbReference type="EMBL" id="CVTD020000010">
    <property type="protein sequence ID" value="CRZ33939.1"/>
    <property type="molecule type" value="Genomic_DNA"/>
</dbReference>
<dbReference type="Pfam" id="PF14276">
    <property type="entry name" value="DUF4363"/>
    <property type="match status" value="1"/>
</dbReference>
<keyword evidence="2" id="KW-1185">Reference proteome</keyword>